<sequence length="150" mass="16377">MERALQRARDAEAQGEVPVGAVLVRDDQVLAEGWNLIEAQRDPTGHAEIEVIRRGAEQSGSPRMPDTTLYVTLEPCAMCAGAIVLARIRRVVFGAFDPKGGACGTLRNIVQDPRLNHVCDVEGGVLREPCAKLLSNFFSRLRSGHDRVES</sequence>
<evidence type="ECO:0000256" key="3">
    <source>
        <dbReference type="ARBA" id="ARBA00011738"/>
    </source>
</evidence>
<name>A0A382RSW5_9ZZZZ</name>
<proteinExistence type="inferred from homology"/>
<evidence type="ECO:0000256" key="9">
    <source>
        <dbReference type="ARBA" id="ARBA00022833"/>
    </source>
</evidence>
<evidence type="ECO:0000256" key="5">
    <source>
        <dbReference type="ARBA" id="ARBA00019216"/>
    </source>
</evidence>
<dbReference type="InterPro" id="IPR058535">
    <property type="entry name" value="MafB19-deam"/>
</dbReference>
<comment type="subunit">
    <text evidence="3">Homodimer.</text>
</comment>
<reference evidence="12" key="1">
    <citation type="submission" date="2018-05" db="EMBL/GenBank/DDBJ databases">
        <authorList>
            <person name="Lanie J.A."/>
            <person name="Ng W.-L."/>
            <person name="Kazmierczak K.M."/>
            <person name="Andrzejewski T.M."/>
            <person name="Davidsen T.M."/>
            <person name="Wayne K.J."/>
            <person name="Tettelin H."/>
            <person name="Glass J.I."/>
            <person name="Rusch D."/>
            <person name="Podicherti R."/>
            <person name="Tsui H.-C.T."/>
            <person name="Winkler M.E."/>
        </authorList>
    </citation>
    <scope>NUCLEOTIDE SEQUENCE</scope>
</reference>
<dbReference type="Pfam" id="PF14437">
    <property type="entry name" value="MafB19-deam"/>
    <property type="match status" value="1"/>
</dbReference>
<evidence type="ECO:0000256" key="6">
    <source>
        <dbReference type="ARBA" id="ARBA00022694"/>
    </source>
</evidence>
<dbReference type="GO" id="GO:0052717">
    <property type="term" value="F:tRNA-specific adenosine-34 deaminase activity"/>
    <property type="evidence" value="ECO:0007669"/>
    <property type="project" value="UniProtKB-EC"/>
</dbReference>
<evidence type="ECO:0000256" key="1">
    <source>
        <dbReference type="ARBA" id="ARBA00001947"/>
    </source>
</evidence>
<dbReference type="NCBIfam" id="NF008113">
    <property type="entry name" value="PRK10860.1"/>
    <property type="match status" value="1"/>
</dbReference>
<comment type="similarity">
    <text evidence="2">Belongs to the cytidine and deoxycytidylate deaminase family. ADAT2 subfamily.</text>
</comment>
<dbReference type="SUPFAM" id="SSF53927">
    <property type="entry name" value="Cytidine deaminase-like"/>
    <property type="match status" value="1"/>
</dbReference>
<dbReference type="InterPro" id="IPR028883">
    <property type="entry name" value="tRNA_aden_deaminase"/>
</dbReference>
<dbReference type="PROSITE" id="PS51747">
    <property type="entry name" value="CYT_DCMP_DEAMINASES_2"/>
    <property type="match status" value="1"/>
</dbReference>
<evidence type="ECO:0000259" key="11">
    <source>
        <dbReference type="PROSITE" id="PS51747"/>
    </source>
</evidence>
<dbReference type="InterPro" id="IPR016192">
    <property type="entry name" value="APOBEC/CMP_deaminase_Zn-bd"/>
</dbReference>
<dbReference type="FunFam" id="3.40.140.10:FF:000005">
    <property type="entry name" value="tRNA-specific adenosine deaminase"/>
    <property type="match status" value="1"/>
</dbReference>
<keyword evidence="6" id="KW-0819">tRNA processing</keyword>
<accession>A0A382RSW5</accession>
<dbReference type="GO" id="GO:0008270">
    <property type="term" value="F:zinc ion binding"/>
    <property type="evidence" value="ECO:0007669"/>
    <property type="project" value="InterPro"/>
</dbReference>
<dbReference type="PROSITE" id="PS00903">
    <property type="entry name" value="CYT_DCMP_DEAMINASES_1"/>
    <property type="match status" value="1"/>
</dbReference>
<protein>
    <recommendedName>
        <fullName evidence="5">tRNA-specific adenosine deaminase 2</fullName>
        <ecNumber evidence="4">3.5.4.33</ecNumber>
    </recommendedName>
</protein>
<dbReference type="InterPro" id="IPR016193">
    <property type="entry name" value="Cytidine_deaminase-like"/>
</dbReference>
<dbReference type="GO" id="GO:0002100">
    <property type="term" value="P:tRNA wobble adenosine to inosine editing"/>
    <property type="evidence" value="ECO:0007669"/>
    <property type="project" value="InterPro"/>
</dbReference>
<evidence type="ECO:0000256" key="10">
    <source>
        <dbReference type="ARBA" id="ARBA00048045"/>
    </source>
</evidence>
<feature type="domain" description="CMP/dCMP-type deaminase" evidence="11">
    <location>
        <begin position="1"/>
        <end position="114"/>
    </location>
</feature>
<comment type="cofactor">
    <cofactor evidence="1">
        <name>Zn(2+)</name>
        <dbReference type="ChEBI" id="CHEBI:29105"/>
    </cofactor>
</comment>
<keyword evidence="8" id="KW-0378">Hydrolase</keyword>
<evidence type="ECO:0000256" key="7">
    <source>
        <dbReference type="ARBA" id="ARBA00022723"/>
    </source>
</evidence>
<dbReference type="CDD" id="cd01285">
    <property type="entry name" value="nucleoside_deaminase"/>
    <property type="match status" value="1"/>
</dbReference>
<evidence type="ECO:0000256" key="4">
    <source>
        <dbReference type="ARBA" id="ARBA00012740"/>
    </source>
</evidence>
<dbReference type="HAMAP" id="MF_00972">
    <property type="entry name" value="tRNA_aden_deaminase"/>
    <property type="match status" value="1"/>
</dbReference>
<evidence type="ECO:0000256" key="2">
    <source>
        <dbReference type="ARBA" id="ARBA00010669"/>
    </source>
</evidence>
<comment type="catalytic activity">
    <reaction evidence="10">
        <text>adenosine(34) in tRNA + H2O + H(+) = inosine(34) in tRNA + NH4(+)</text>
        <dbReference type="Rhea" id="RHEA:43168"/>
        <dbReference type="Rhea" id="RHEA-COMP:10373"/>
        <dbReference type="Rhea" id="RHEA-COMP:10374"/>
        <dbReference type="ChEBI" id="CHEBI:15377"/>
        <dbReference type="ChEBI" id="CHEBI:15378"/>
        <dbReference type="ChEBI" id="CHEBI:28938"/>
        <dbReference type="ChEBI" id="CHEBI:74411"/>
        <dbReference type="ChEBI" id="CHEBI:82852"/>
        <dbReference type="EC" id="3.5.4.33"/>
    </reaction>
</comment>
<evidence type="ECO:0000313" key="12">
    <source>
        <dbReference type="EMBL" id="SVD00783.1"/>
    </source>
</evidence>
<dbReference type="EC" id="3.5.4.33" evidence="4"/>
<dbReference type="InterPro" id="IPR002125">
    <property type="entry name" value="CMP_dCMP_dom"/>
</dbReference>
<dbReference type="AlphaFoldDB" id="A0A382RSW5"/>
<dbReference type="Gene3D" id="3.40.140.10">
    <property type="entry name" value="Cytidine Deaminase, domain 2"/>
    <property type="match status" value="1"/>
</dbReference>
<organism evidence="12">
    <name type="scientific">marine metagenome</name>
    <dbReference type="NCBI Taxonomy" id="408172"/>
    <lineage>
        <taxon>unclassified sequences</taxon>
        <taxon>metagenomes</taxon>
        <taxon>ecological metagenomes</taxon>
    </lineage>
</organism>
<dbReference type="PANTHER" id="PTHR11079">
    <property type="entry name" value="CYTOSINE DEAMINASE FAMILY MEMBER"/>
    <property type="match status" value="1"/>
</dbReference>
<evidence type="ECO:0000256" key="8">
    <source>
        <dbReference type="ARBA" id="ARBA00022801"/>
    </source>
</evidence>
<keyword evidence="7" id="KW-0479">Metal-binding</keyword>
<keyword evidence="9" id="KW-0862">Zinc</keyword>
<dbReference type="EMBL" id="UINC01123961">
    <property type="protein sequence ID" value="SVD00783.1"/>
    <property type="molecule type" value="Genomic_DNA"/>
</dbReference>
<gene>
    <name evidence="12" type="ORF">METZ01_LOCUS353637</name>
</gene>
<dbReference type="PANTHER" id="PTHR11079:SF202">
    <property type="entry name" value="TRNA-SPECIFIC ADENOSINE DEAMINASE"/>
    <property type="match status" value="1"/>
</dbReference>